<gene>
    <name evidence="1" type="ORF">GLRG_11472</name>
</gene>
<dbReference type="EMBL" id="GG697419">
    <property type="protein sequence ID" value="EFQ36327.1"/>
    <property type="molecule type" value="Genomic_DNA"/>
</dbReference>
<sequence>MLARDLKRVVLTIGPFIFLVYFGIRCLDSRNSLTAVDHWYDYVFATNWKQKDELKPHQELLPSDSETHPEGMIEVESPIPARKKYHEIFSTSTVDRKFFPIHFGQEEAINPNVLPHPKLDNTFIIVAQKSEIDNTPEFWELVCNAVFMLGELTCVEPSSVLPITATKSGEGKCPTQLAYMALNVGPHDARVFYGPKSPFIVFGSNSRFACFGQFIQDFRKLGDWGFEMGLDSGFAIGTELQRPPPWGTMEKNWFLFWDEDGAAYIHQDVAPKRVFAKLNADGSVGPDLAPLAAGDEACLSKYMPKLPPDLESIHQATNSLSISFCKRSDPTCKATGDNTFLFTVFQHKTFYRFHSEYEPYVMVFRQNTPFEVFAVSKKPIWIHGRVERLDGGADMFYVTSMSWKQRDLKYHGFLDDVLFISFGIEDQRSGVIDILAMDLLADLGACL</sequence>
<dbReference type="Proteomes" id="UP000008782">
    <property type="component" value="Unassembled WGS sequence"/>
</dbReference>
<dbReference type="AlphaFoldDB" id="E3QZN9"/>
<name>E3QZN9_COLGM</name>
<dbReference type="STRING" id="645133.E3QZN9"/>
<proteinExistence type="predicted"/>
<accession>E3QZN9</accession>
<protein>
    <submittedName>
        <fullName evidence="1">Uncharacterized protein</fullName>
    </submittedName>
</protein>
<dbReference type="eggNOG" id="ENOG502S2VY">
    <property type="taxonomic scope" value="Eukaryota"/>
</dbReference>
<evidence type="ECO:0000313" key="1">
    <source>
        <dbReference type="EMBL" id="EFQ36327.1"/>
    </source>
</evidence>
<dbReference type="RefSeq" id="XP_008100347.1">
    <property type="nucleotide sequence ID" value="XM_008102156.1"/>
</dbReference>
<dbReference type="GeneID" id="24416836"/>
<reference evidence="2" key="1">
    <citation type="journal article" date="2012" name="Nat. Genet.">
        <title>Lifestyle transitions in plant pathogenic Colletotrichum fungi deciphered by genome and transcriptome analyses.</title>
        <authorList>
            <person name="O'Connell R.J."/>
            <person name="Thon M.R."/>
            <person name="Hacquard S."/>
            <person name="Amyotte S.G."/>
            <person name="Kleemann J."/>
            <person name="Torres M.F."/>
            <person name="Damm U."/>
            <person name="Buiate E.A."/>
            <person name="Epstein L."/>
            <person name="Alkan N."/>
            <person name="Altmueller J."/>
            <person name="Alvarado-Balderrama L."/>
            <person name="Bauser C.A."/>
            <person name="Becker C."/>
            <person name="Birren B.W."/>
            <person name="Chen Z."/>
            <person name="Choi J."/>
            <person name="Crouch J.A."/>
            <person name="Duvick J.P."/>
            <person name="Farman M.A."/>
            <person name="Gan P."/>
            <person name="Heiman D."/>
            <person name="Henrissat B."/>
            <person name="Howard R.J."/>
            <person name="Kabbage M."/>
            <person name="Koch C."/>
            <person name="Kracher B."/>
            <person name="Kubo Y."/>
            <person name="Law A.D."/>
            <person name="Lebrun M.-H."/>
            <person name="Lee Y.-H."/>
            <person name="Miyara I."/>
            <person name="Moore N."/>
            <person name="Neumann U."/>
            <person name="Nordstroem K."/>
            <person name="Panaccione D.G."/>
            <person name="Panstruga R."/>
            <person name="Place M."/>
            <person name="Proctor R.H."/>
            <person name="Prusky D."/>
            <person name="Rech G."/>
            <person name="Reinhardt R."/>
            <person name="Rollins J.A."/>
            <person name="Rounsley S."/>
            <person name="Schardl C.L."/>
            <person name="Schwartz D.C."/>
            <person name="Shenoy N."/>
            <person name="Shirasu K."/>
            <person name="Sikhakolli U.R."/>
            <person name="Stueber K."/>
            <person name="Sukno S.A."/>
            <person name="Sweigard J.A."/>
            <person name="Takano Y."/>
            <person name="Takahara H."/>
            <person name="Trail F."/>
            <person name="van der Does H.C."/>
            <person name="Voll L.M."/>
            <person name="Will I."/>
            <person name="Young S."/>
            <person name="Zeng Q."/>
            <person name="Zhang J."/>
            <person name="Zhou S."/>
            <person name="Dickman M.B."/>
            <person name="Schulze-Lefert P."/>
            <person name="Ver Loren van Themaat E."/>
            <person name="Ma L.-J."/>
            <person name="Vaillancourt L.J."/>
        </authorList>
    </citation>
    <scope>NUCLEOTIDE SEQUENCE [LARGE SCALE GENOMIC DNA]</scope>
    <source>
        <strain evidence="2">M1.001 / M2 / FGSC 10212</strain>
    </source>
</reference>
<organism evidence="2">
    <name type="scientific">Colletotrichum graminicola (strain M1.001 / M2 / FGSC 10212)</name>
    <name type="common">Maize anthracnose fungus</name>
    <name type="synonym">Glomerella graminicola</name>
    <dbReference type="NCBI Taxonomy" id="645133"/>
    <lineage>
        <taxon>Eukaryota</taxon>
        <taxon>Fungi</taxon>
        <taxon>Dikarya</taxon>
        <taxon>Ascomycota</taxon>
        <taxon>Pezizomycotina</taxon>
        <taxon>Sordariomycetes</taxon>
        <taxon>Hypocreomycetidae</taxon>
        <taxon>Glomerellales</taxon>
        <taxon>Glomerellaceae</taxon>
        <taxon>Colletotrichum</taxon>
        <taxon>Colletotrichum graminicola species complex</taxon>
    </lineage>
</organism>
<evidence type="ECO:0000313" key="2">
    <source>
        <dbReference type="Proteomes" id="UP000008782"/>
    </source>
</evidence>
<dbReference type="OrthoDB" id="2522565at2759"/>
<keyword evidence="2" id="KW-1185">Reference proteome</keyword>
<dbReference type="VEuPathDB" id="FungiDB:GLRG_11472"/>
<dbReference type="HOGENOM" id="CLU_024135_0_0_1"/>